<dbReference type="GeneID" id="93163428"/>
<dbReference type="EMBL" id="ADLK01000022">
    <property type="protein sequence ID" value="KMW18832.1"/>
    <property type="molecule type" value="Genomic_DNA"/>
</dbReference>
<dbReference type="PATRIC" id="fig|742734.4.peg.3141"/>
<dbReference type="Pfam" id="PF01872">
    <property type="entry name" value="RibD_C"/>
    <property type="match status" value="1"/>
</dbReference>
<dbReference type="AlphaFoldDB" id="A0A0J9C0R7"/>
<feature type="domain" description="Bacterial bifunctional deaminase-reductase C-terminal" evidence="1">
    <location>
        <begin position="58"/>
        <end position="279"/>
    </location>
</feature>
<dbReference type="OrthoDB" id="1886212at2"/>
<accession>A0A0J9C0R7</accession>
<protein>
    <recommendedName>
        <fullName evidence="1">Bacterial bifunctional deaminase-reductase C-terminal domain-containing protein</fullName>
    </recommendedName>
</protein>
<evidence type="ECO:0000313" key="2">
    <source>
        <dbReference type="EMBL" id="KMW18832.1"/>
    </source>
</evidence>
<dbReference type="GO" id="GO:0009231">
    <property type="term" value="P:riboflavin biosynthetic process"/>
    <property type="evidence" value="ECO:0007669"/>
    <property type="project" value="InterPro"/>
</dbReference>
<comment type="caution">
    <text evidence="2">The sequence shown here is derived from an EMBL/GenBank/DDBJ whole genome shotgun (WGS) entry which is preliminary data.</text>
</comment>
<reference evidence="2 3" key="1">
    <citation type="submission" date="2011-04" db="EMBL/GenBank/DDBJ databases">
        <title>The Genome Sequence of Clostridium citroniae WAL-19142.</title>
        <authorList>
            <consortium name="The Broad Institute Genome Sequencing Platform"/>
            <person name="Earl A."/>
            <person name="Ward D."/>
            <person name="Feldgarden M."/>
            <person name="Gevers D."/>
            <person name="Warren Y.A."/>
            <person name="Tyrrell K.L."/>
            <person name="Citron D.M."/>
            <person name="Goldstein E.J."/>
            <person name="Daigneault M."/>
            <person name="Allen-Vercoe E."/>
            <person name="Young S.K."/>
            <person name="Zeng Q."/>
            <person name="Gargeya S."/>
            <person name="Fitzgerald M."/>
            <person name="Haas B."/>
            <person name="Abouelleil A."/>
            <person name="Alvarado L."/>
            <person name="Arachchi H.M."/>
            <person name="Berlin A."/>
            <person name="Brown A."/>
            <person name="Chapman S.B."/>
            <person name="Chen Z."/>
            <person name="Dunbar C."/>
            <person name="Freedman E."/>
            <person name="Gearin G."/>
            <person name="Gellesch M."/>
            <person name="Goldberg J."/>
            <person name="Griggs A."/>
            <person name="Gujja S."/>
            <person name="Heilman E.R."/>
            <person name="Heiman D."/>
            <person name="Howarth C."/>
            <person name="Larson L."/>
            <person name="Lui A."/>
            <person name="MacDonald P.J."/>
            <person name="Mehta T."/>
            <person name="Montmayeur A."/>
            <person name="Murphy C."/>
            <person name="Neiman D."/>
            <person name="Pearson M."/>
            <person name="Priest M."/>
            <person name="Roberts A."/>
            <person name="Saif S."/>
            <person name="Shea T."/>
            <person name="Shenoy N."/>
            <person name="Sisk P."/>
            <person name="Stolte C."/>
            <person name="Sykes S."/>
            <person name="White J."/>
            <person name="Yandava C."/>
            <person name="Wortman J."/>
            <person name="Nusbaum C."/>
            <person name="Birren B."/>
        </authorList>
    </citation>
    <scope>NUCLEOTIDE SEQUENCE [LARGE SCALE GENOMIC DNA]</scope>
    <source>
        <strain evidence="2 3">WAL-19142</strain>
    </source>
</reference>
<gene>
    <name evidence="2" type="ORF">HMPREF9470_02936</name>
</gene>
<dbReference type="GO" id="GO:0008703">
    <property type="term" value="F:5-amino-6-(5-phosphoribosylamino)uracil reductase activity"/>
    <property type="evidence" value="ECO:0007669"/>
    <property type="project" value="InterPro"/>
</dbReference>
<dbReference type="InterPro" id="IPR002734">
    <property type="entry name" value="RibDG_C"/>
</dbReference>
<organism evidence="2 3">
    <name type="scientific">[Clostridium] citroniae WAL-19142</name>
    <dbReference type="NCBI Taxonomy" id="742734"/>
    <lineage>
        <taxon>Bacteria</taxon>
        <taxon>Bacillati</taxon>
        <taxon>Bacillota</taxon>
        <taxon>Clostridia</taxon>
        <taxon>Lachnospirales</taxon>
        <taxon>Lachnospiraceae</taxon>
        <taxon>Enterocloster</taxon>
    </lineage>
</organism>
<dbReference type="SUPFAM" id="SSF53597">
    <property type="entry name" value="Dihydrofolate reductase-like"/>
    <property type="match status" value="1"/>
</dbReference>
<dbReference type="Proteomes" id="UP000037392">
    <property type="component" value="Unassembled WGS sequence"/>
</dbReference>
<dbReference type="RefSeq" id="WP_045091122.1">
    <property type="nucleotide sequence ID" value="NZ_KQ235878.1"/>
</dbReference>
<sequence length="317" mass="35575">MATSLFKMPFDIEKTRVKQIYRSSSLDQAQVETITCEEMKEIYGDLKFEALHEDRPYTYTSLVTSIDGRIAFTDAPQGPLIAKLNKYDGDGAGADWWILNMLRAVSDGDIIGAGTMNAESDYTAHVFSQQLEDARVAAGMEPVPWNIISSLDATDIPFDHVLFKTKEVPVMISTSAAGVPVIREKMKEDYYLVGPVKDISEVTGEMIESMKANRNKVLVIATGDKAPDSKVALYIMKKFGLNKVLVETPSYMHYLVSQGMMDELFFNYSCIYVGGQALTIGKFGQEFGSEDHPHTRMLSIHSHSDHFFYFRHKLIYG</sequence>
<name>A0A0J9C0R7_9FIRM</name>
<evidence type="ECO:0000313" key="3">
    <source>
        <dbReference type="Proteomes" id="UP000037392"/>
    </source>
</evidence>
<evidence type="ECO:0000259" key="1">
    <source>
        <dbReference type="Pfam" id="PF01872"/>
    </source>
</evidence>
<proteinExistence type="predicted"/>
<dbReference type="InterPro" id="IPR024072">
    <property type="entry name" value="DHFR-like_dom_sf"/>
</dbReference>
<dbReference type="Gene3D" id="3.40.430.10">
    <property type="entry name" value="Dihydrofolate Reductase, subunit A"/>
    <property type="match status" value="1"/>
</dbReference>